<dbReference type="PROSITE" id="PS50075">
    <property type="entry name" value="CARRIER"/>
    <property type="match status" value="1"/>
</dbReference>
<accession>A0ABP5RNV9</accession>
<organism evidence="2 3">
    <name type="scientific">Kitasatospora cystarginea</name>
    <dbReference type="NCBI Taxonomy" id="58350"/>
    <lineage>
        <taxon>Bacteria</taxon>
        <taxon>Bacillati</taxon>
        <taxon>Actinomycetota</taxon>
        <taxon>Actinomycetes</taxon>
        <taxon>Kitasatosporales</taxon>
        <taxon>Streptomycetaceae</taxon>
        <taxon>Kitasatospora</taxon>
    </lineage>
</organism>
<proteinExistence type="predicted"/>
<evidence type="ECO:0000313" key="2">
    <source>
        <dbReference type="EMBL" id="GAA2268904.1"/>
    </source>
</evidence>
<comment type="caution">
    <text evidence="2">The sequence shown here is derived from an EMBL/GenBank/DDBJ whole genome shotgun (WGS) entry which is preliminary data.</text>
</comment>
<feature type="domain" description="Carrier" evidence="1">
    <location>
        <begin position="11"/>
        <end position="84"/>
    </location>
</feature>
<dbReference type="InterPro" id="IPR036736">
    <property type="entry name" value="ACP-like_sf"/>
</dbReference>
<name>A0ABP5RNV9_9ACTN</name>
<gene>
    <name evidence="2" type="ORF">GCM10010430_62950</name>
</gene>
<dbReference type="Proteomes" id="UP001500305">
    <property type="component" value="Unassembled WGS sequence"/>
</dbReference>
<evidence type="ECO:0000313" key="3">
    <source>
        <dbReference type="Proteomes" id="UP001500305"/>
    </source>
</evidence>
<reference evidence="3" key="1">
    <citation type="journal article" date="2019" name="Int. J. Syst. Evol. Microbiol.">
        <title>The Global Catalogue of Microorganisms (GCM) 10K type strain sequencing project: providing services to taxonomists for standard genome sequencing and annotation.</title>
        <authorList>
            <consortium name="The Broad Institute Genomics Platform"/>
            <consortium name="The Broad Institute Genome Sequencing Center for Infectious Disease"/>
            <person name="Wu L."/>
            <person name="Ma J."/>
        </authorList>
    </citation>
    <scope>NUCLEOTIDE SEQUENCE [LARGE SCALE GENOMIC DNA]</scope>
    <source>
        <strain evidence="3">JCM 7356</strain>
    </source>
</reference>
<dbReference type="InterPro" id="IPR009081">
    <property type="entry name" value="PP-bd_ACP"/>
</dbReference>
<dbReference type="SUPFAM" id="SSF47336">
    <property type="entry name" value="ACP-like"/>
    <property type="match status" value="1"/>
</dbReference>
<dbReference type="RefSeq" id="WP_344639937.1">
    <property type="nucleotide sequence ID" value="NZ_BAAATR010000037.1"/>
</dbReference>
<evidence type="ECO:0000259" key="1">
    <source>
        <dbReference type="PROSITE" id="PS50075"/>
    </source>
</evidence>
<dbReference type="Gene3D" id="1.10.1200.10">
    <property type="entry name" value="ACP-like"/>
    <property type="match status" value="1"/>
</dbReference>
<protein>
    <recommendedName>
        <fullName evidence="1">Carrier domain-containing protein</fullName>
    </recommendedName>
</protein>
<sequence length="94" mass="9921">MTAPDPTKTAPLVGEELRTHLAELIDVPVEDVTDDANLIKLGLGSLQIMRLITRFRRAGADLGFGDLAGIPTFASWNALVVKALEATPAEPAVG</sequence>
<dbReference type="Pfam" id="PF00550">
    <property type="entry name" value="PP-binding"/>
    <property type="match status" value="1"/>
</dbReference>
<dbReference type="EMBL" id="BAAATR010000037">
    <property type="protein sequence ID" value="GAA2268904.1"/>
    <property type="molecule type" value="Genomic_DNA"/>
</dbReference>
<keyword evidence="3" id="KW-1185">Reference proteome</keyword>